<protein>
    <submittedName>
        <fullName evidence="2">Uncharacterized protein</fullName>
    </submittedName>
</protein>
<feature type="region of interest" description="Disordered" evidence="1">
    <location>
        <begin position="328"/>
        <end position="496"/>
    </location>
</feature>
<dbReference type="EMBL" id="LKEA01000003">
    <property type="protein sequence ID" value="ROW10259.1"/>
    <property type="molecule type" value="Genomic_DNA"/>
</dbReference>
<feature type="compositionally biased region" description="Polar residues" evidence="1">
    <location>
        <begin position="92"/>
        <end position="103"/>
    </location>
</feature>
<reference evidence="2 3" key="1">
    <citation type="submission" date="2015-09" db="EMBL/GenBank/DDBJ databases">
        <title>Host preference determinants of Valsa canker pathogens revealed by comparative genomics.</title>
        <authorList>
            <person name="Yin Z."/>
            <person name="Huang L."/>
        </authorList>
    </citation>
    <scope>NUCLEOTIDE SEQUENCE [LARGE SCALE GENOMIC DNA]</scope>
    <source>
        <strain evidence="2 3">03-1</strain>
    </source>
</reference>
<feature type="compositionally biased region" description="Basic residues" evidence="1">
    <location>
        <begin position="238"/>
        <end position="253"/>
    </location>
</feature>
<feature type="region of interest" description="Disordered" evidence="1">
    <location>
        <begin position="54"/>
        <end position="110"/>
    </location>
</feature>
<accession>A0A423X340</accession>
<organism evidence="2 3">
    <name type="scientific">Cytospora schulzeri</name>
    <dbReference type="NCBI Taxonomy" id="448051"/>
    <lineage>
        <taxon>Eukaryota</taxon>
        <taxon>Fungi</taxon>
        <taxon>Dikarya</taxon>
        <taxon>Ascomycota</taxon>
        <taxon>Pezizomycotina</taxon>
        <taxon>Sordariomycetes</taxon>
        <taxon>Sordariomycetidae</taxon>
        <taxon>Diaporthales</taxon>
        <taxon>Cytosporaceae</taxon>
        <taxon>Cytospora</taxon>
    </lineage>
</organism>
<proteinExistence type="predicted"/>
<evidence type="ECO:0000313" key="3">
    <source>
        <dbReference type="Proteomes" id="UP000283895"/>
    </source>
</evidence>
<feature type="compositionally biased region" description="Basic and acidic residues" evidence="1">
    <location>
        <begin position="362"/>
        <end position="373"/>
    </location>
</feature>
<dbReference type="AlphaFoldDB" id="A0A423X340"/>
<comment type="caution">
    <text evidence="2">The sequence shown here is derived from an EMBL/GenBank/DDBJ whole genome shotgun (WGS) entry which is preliminary data.</text>
</comment>
<dbReference type="Proteomes" id="UP000283895">
    <property type="component" value="Unassembled WGS sequence"/>
</dbReference>
<feature type="compositionally biased region" description="Low complexity" evidence="1">
    <location>
        <begin position="56"/>
        <end position="66"/>
    </location>
</feature>
<gene>
    <name evidence="2" type="ORF">VMCG_01942</name>
</gene>
<evidence type="ECO:0000313" key="2">
    <source>
        <dbReference type="EMBL" id="ROW10259.1"/>
    </source>
</evidence>
<evidence type="ECO:0000256" key="1">
    <source>
        <dbReference type="SAM" id="MobiDB-lite"/>
    </source>
</evidence>
<feature type="compositionally biased region" description="Basic and acidic residues" evidence="1">
    <location>
        <begin position="472"/>
        <end position="496"/>
    </location>
</feature>
<sequence>MRDWESRIPNAPRTSALPATRLPALGRFILLPEFAVLRGTHRLIRCCVGWNLEGATTPPSTTSPTPGEADDDDNGTGTGHGPHLKHKHQPSRDNTVTAASTTKGAAHGAAPGEVTTSIIIIIIAGGGGGWDDILPQDGSHGSNTNNNNNNHPNWAYGPNGWHNPPWRYGNGLGGGNTGYHPTTNLEPGGTIEEIEEGRTGTAPVPIPAPVPAAILTTNSSDQDAQQHNHYHPNDGHDHGHRRRRRGHRQRGRHQQQQQQRRDGFLGLMDRERDREMDRHMINQDALNAREGRTLALLDRERDRDRDRDRGDTAVVMMDLLGRELNRRRGLRPGRDADGGEDDDLDGVGERRGGGGGEGGGGLRREIEALRKDLSMLTTGRKGKASKKSKRRKNKNSGAGTERGRGHDAASRSPRGDTSAAVGNNNITFSGQTDTDDQDSEENENEGEDGHGSDDDGSLPSDWGDLVKALAQDVKHKAGRDPRPEHVDAERKHETRALHHRRRRDDLLDTEDVALVREDELGIDLDGRVVLHEAFLHLEGVRVTAHDPAGLEDVARDAVDAVGIGEIRK</sequence>
<name>A0A423X340_9PEZI</name>
<feature type="compositionally biased region" description="Acidic residues" evidence="1">
    <location>
        <begin position="433"/>
        <end position="446"/>
    </location>
</feature>
<feature type="compositionally biased region" description="Basic and acidic residues" evidence="1">
    <location>
        <begin position="328"/>
        <end position="337"/>
    </location>
</feature>
<feature type="compositionally biased region" description="Basic residues" evidence="1">
    <location>
        <begin position="380"/>
        <end position="394"/>
    </location>
</feature>
<feature type="region of interest" description="Disordered" evidence="1">
    <location>
        <begin position="219"/>
        <end position="264"/>
    </location>
</feature>
<keyword evidence="3" id="KW-1185">Reference proteome</keyword>
<dbReference type="OrthoDB" id="10656642at2759"/>